<comment type="caution">
    <text evidence="1">The sequence shown here is derived from an EMBL/GenBank/DDBJ whole genome shotgun (WGS) entry which is preliminary data.</text>
</comment>
<dbReference type="Proteomes" id="UP000218231">
    <property type="component" value="Unassembled WGS sequence"/>
</dbReference>
<reference evidence="1 2" key="1">
    <citation type="journal article" date="2017" name="Curr. Biol.">
        <title>Genome architecture and evolution of a unichromosomal asexual nematode.</title>
        <authorList>
            <person name="Fradin H."/>
            <person name="Zegar C."/>
            <person name="Gutwein M."/>
            <person name="Lucas J."/>
            <person name="Kovtun M."/>
            <person name="Corcoran D."/>
            <person name="Baugh L.R."/>
            <person name="Kiontke K."/>
            <person name="Gunsalus K."/>
            <person name="Fitch D.H."/>
            <person name="Piano F."/>
        </authorList>
    </citation>
    <scope>NUCLEOTIDE SEQUENCE [LARGE SCALE GENOMIC DNA]</scope>
    <source>
        <strain evidence="1">PF1309</strain>
    </source>
</reference>
<keyword evidence="2" id="KW-1185">Reference proteome</keyword>
<evidence type="ECO:0000313" key="2">
    <source>
        <dbReference type="Proteomes" id="UP000218231"/>
    </source>
</evidence>
<proteinExistence type="predicted"/>
<accession>A0A2A2KME0</accession>
<protein>
    <submittedName>
        <fullName evidence="1">Uncharacterized protein</fullName>
    </submittedName>
</protein>
<name>A0A2A2KME0_9BILA</name>
<dbReference type="AlphaFoldDB" id="A0A2A2KME0"/>
<organism evidence="1 2">
    <name type="scientific">Diploscapter pachys</name>
    <dbReference type="NCBI Taxonomy" id="2018661"/>
    <lineage>
        <taxon>Eukaryota</taxon>
        <taxon>Metazoa</taxon>
        <taxon>Ecdysozoa</taxon>
        <taxon>Nematoda</taxon>
        <taxon>Chromadorea</taxon>
        <taxon>Rhabditida</taxon>
        <taxon>Rhabditina</taxon>
        <taxon>Rhabditomorpha</taxon>
        <taxon>Rhabditoidea</taxon>
        <taxon>Rhabditidae</taxon>
        <taxon>Diploscapter</taxon>
    </lineage>
</organism>
<evidence type="ECO:0000313" key="1">
    <source>
        <dbReference type="EMBL" id="PAV75161.1"/>
    </source>
</evidence>
<dbReference type="EMBL" id="LIAE01008196">
    <property type="protein sequence ID" value="PAV75161.1"/>
    <property type="molecule type" value="Genomic_DNA"/>
</dbReference>
<sequence>MQEERLVEWEAGEGKMNENCRRRRAQQWQEDNLRMMQQIANMALSKLSENQMNDEYRRTCKPMADQESSVASDAGNLVNWIRNYSHTNGFHDGLKKLNSRLLFQLDAFLNSITALYDALQTASIPPVYEQWTDSVLNHIHVAKSNTERFKHVVDSLSNIPENSPVNLKEVENALRLFKDSVYNVVNSRVFSSQQSSDNHGN</sequence>
<gene>
    <name evidence="1" type="ORF">WR25_25879</name>
</gene>